<protein>
    <recommendedName>
        <fullName evidence="4">Lycopene cyclase domain-containing protein</fullName>
    </recommendedName>
</protein>
<organism evidence="2 3">
    <name type="scientific">Candidatus Gottesmanbacteria bacterium RIFCSPHIGHO2_01_FULL_42_12</name>
    <dbReference type="NCBI Taxonomy" id="1798377"/>
    <lineage>
        <taxon>Bacteria</taxon>
        <taxon>Candidatus Gottesmaniibacteriota</taxon>
    </lineage>
</organism>
<feature type="transmembrane region" description="Helical" evidence="1">
    <location>
        <begin position="12"/>
        <end position="31"/>
    </location>
</feature>
<dbReference type="Proteomes" id="UP000178681">
    <property type="component" value="Unassembled WGS sequence"/>
</dbReference>
<evidence type="ECO:0000313" key="2">
    <source>
        <dbReference type="EMBL" id="OGG07710.1"/>
    </source>
</evidence>
<dbReference type="AlphaFoldDB" id="A0A1F5Z5J9"/>
<dbReference type="EMBL" id="MFJG01000003">
    <property type="protein sequence ID" value="OGG07710.1"/>
    <property type="molecule type" value="Genomic_DNA"/>
</dbReference>
<sequence>MTVYLHQITFKNNLTVILTATFLSTVIYYFGDQFAFAENIWEVTDQKSIGLRIGHTPIEQIVFTLTSSMLISFVTILMYNCYIKNKRFRDIYFKKEMP</sequence>
<feature type="transmembrane region" description="Helical" evidence="1">
    <location>
        <begin position="61"/>
        <end position="82"/>
    </location>
</feature>
<evidence type="ECO:0008006" key="4">
    <source>
        <dbReference type="Google" id="ProtNLM"/>
    </source>
</evidence>
<name>A0A1F5Z5J9_9BACT</name>
<keyword evidence="1" id="KW-0472">Membrane</keyword>
<accession>A0A1F5Z5J9</accession>
<dbReference type="STRING" id="1798377.A2872_01995"/>
<evidence type="ECO:0000256" key="1">
    <source>
        <dbReference type="SAM" id="Phobius"/>
    </source>
</evidence>
<keyword evidence="1" id="KW-0812">Transmembrane</keyword>
<gene>
    <name evidence="2" type="ORF">A2872_01995</name>
</gene>
<proteinExistence type="predicted"/>
<comment type="caution">
    <text evidence="2">The sequence shown here is derived from an EMBL/GenBank/DDBJ whole genome shotgun (WGS) entry which is preliminary data.</text>
</comment>
<evidence type="ECO:0000313" key="3">
    <source>
        <dbReference type="Proteomes" id="UP000178681"/>
    </source>
</evidence>
<keyword evidence="1" id="KW-1133">Transmembrane helix</keyword>
<reference evidence="2 3" key="1">
    <citation type="journal article" date="2016" name="Nat. Commun.">
        <title>Thousands of microbial genomes shed light on interconnected biogeochemical processes in an aquifer system.</title>
        <authorList>
            <person name="Anantharaman K."/>
            <person name="Brown C.T."/>
            <person name="Hug L.A."/>
            <person name="Sharon I."/>
            <person name="Castelle C.J."/>
            <person name="Probst A.J."/>
            <person name="Thomas B.C."/>
            <person name="Singh A."/>
            <person name="Wilkins M.J."/>
            <person name="Karaoz U."/>
            <person name="Brodie E.L."/>
            <person name="Williams K.H."/>
            <person name="Hubbard S.S."/>
            <person name="Banfield J.F."/>
        </authorList>
    </citation>
    <scope>NUCLEOTIDE SEQUENCE [LARGE SCALE GENOMIC DNA]</scope>
</reference>